<gene>
    <name evidence="1" type="ORF">QP116_09750</name>
</gene>
<evidence type="ECO:0000313" key="1">
    <source>
        <dbReference type="EMBL" id="MDK6275998.1"/>
    </source>
</evidence>
<reference evidence="1" key="1">
    <citation type="submission" date="2023-05" db="EMBL/GenBank/DDBJ databases">
        <title>Cataloging the Phylogenetic Diversity of Human Bladder Bacteria.</title>
        <authorList>
            <person name="Du J."/>
        </authorList>
    </citation>
    <scope>NUCLEOTIDE SEQUENCE</scope>
    <source>
        <strain evidence="1">UMB9978</strain>
    </source>
</reference>
<organism evidence="1 2">
    <name type="scientific">Pseudoglutamicibacter cumminsii</name>
    <dbReference type="NCBI Taxonomy" id="156979"/>
    <lineage>
        <taxon>Bacteria</taxon>
        <taxon>Bacillati</taxon>
        <taxon>Actinomycetota</taxon>
        <taxon>Actinomycetes</taxon>
        <taxon>Micrococcales</taxon>
        <taxon>Micrococcaceae</taxon>
        <taxon>Pseudoglutamicibacter</taxon>
    </lineage>
</organism>
<protein>
    <submittedName>
        <fullName evidence="1">Phage tail tube protein</fullName>
    </submittedName>
</protein>
<feature type="non-terminal residue" evidence="1">
    <location>
        <position position="79"/>
    </location>
</feature>
<dbReference type="Proteomes" id="UP001240483">
    <property type="component" value="Unassembled WGS sequence"/>
</dbReference>
<evidence type="ECO:0000313" key="2">
    <source>
        <dbReference type="Proteomes" id="UP001240483"/>
    </source>
</evidence>
<dbReference type="EMBL" id="JASODW010000038">
    <property type="protein sequence ID" value="MDK6275998.1"/>
    <property type="molecule type" value="Genomic_DNA"/>
</dbReference>
<dbReference type="InterPro" id="IPR011855">
    <property type="entry name" value="Phgtail_TP901_1"/>
</dbReference>
<name>A0AAP4FFD0_9MICC</name>
<dbReference type="InterPro" id="IPR022345">
    <property type="entry name" value="Phage_69_Orf23_MTP"/>
</dbReference>
<dbReference type="RefSeq" id="WP_285333624.1">
    <property type="nucleotide sequence ID" value="NZ_JASODW010000038.1"/>
</dbReference>
<accession>A0AAP4FFD0</accession>
<dbReference type="AlphaFoldDB" id="A0AAP4FFD0"/>
<dbReference type="Pfam" id="PF06199">
    <property type="entry name" value="Phage_tail_2"/>
    <property type="match status" value="1"/>
</dbReference>
<proteinExistence type="predicted"/>
<sequence>MPTKQGTDELVLIRKVGDRKDANKVMLVTELERETEKDRDTEATFDGSVNSGGTLESTVTINCYMDQKDTLCDEIEDAT</sequence>
<dbReference type="PRINTS" id="PR01997">
    <property type="entry name" value="MTP2FAMILY"/>
</dbReference>
<dbReference type="PRINTS" id="PR01998">
    <property type="entry name" value="MTP2STAPHYLO"/>
</dbReference>
<comment type="caution">
    <text evidence="1">The sequence shown here is derived from an EMBL/GenBank/DDBJ whole genome shotgun (WGS) entry which is preliminary data.</text>
</comment>